<accession>A0ABV2AK67</accession>
<organism evidence="5 6">
    <name type="scientific">Bonamia ostreae</name>
    <dbReference type="NCBI Taxonomy" id="126728"/>
    <lineage>
        <taxon>Eukaryota</taxon>
        <taxon>Sar</taxon>
        <taxon>Rhizaria</taxon>
        <taxon>Endomyxa</taxon>
        <taxon>Ascetosporea</taxon>
        <taxon>Haplosporida</taxon>
        <taxon>Bonamia</taxon>
    </lineage>
</organism>
<name>A0ABV2AK67_9EUKA</name>
<feature type="domain" description="C3HC-type" evidence="4">
    <location>
        <begin position="22"/>
        <end position="134"/>
    </location>
</feature>
<dbReference type="PANTHER" id="PTHR15835">
    <property type="entry name" value="NUCLEAR-INTERACTING PARTNER OF ALK"/>
    <property type="match status" value="1"/>
</dbReference>
<sequence>MLRHYLALKGTADPVEGALQFFEDRLSSFRRNDWEFREPPLDPFSCACEGWTAISKNKIQCGFCSETILCYVPTNAAKNSVAKITEFLHNKIVRNHKTDCDWFIERDEDFLGNYFLLLFGTHFVVSLENRLQKWLKYPELQIKSRIKFCNNLSKFVANLKFLSLLDGILTTVPRIMSFCGWEIMRTENDFKAECSYCFKSQKFTVEKLRRYFMADKQIDSNEQRFFAKSKYFGFSKFESKSSFAPNKNSRFVPKPKWQPSAPNENRRTRKPQNETVQNFDPILSHFKFCPLFYINSNNKNGLSIFLNGLINDANRNKKTLREISELFGEIL</sequence>
<evidence type="ECO:0000256" key="1">
    <source>
        <dbReference type="ARBA" id="ARBA00004123"/>
    </source>
</evidence>
<comment type="caution">
    <text evidence="5">The sequence shown here is derived from an EMBL/GenBank/DDBJ whole genome shotgun (WGS) entry which is preliminary data.</text>
</comment>
<dbReference type="Pfam" id="PF07967">
    <property type="entry name" value="zf-C3HC"/>
    <property type="match status" value="1"/>
</dbReference>
<protein>
    <recommendedName>
        <fullName evidence="4">C3HC-type domain-containing protein</fullName>
    </recommendedName>
</protein>
<dbReference type="EMBL" id="JBDODL010000391">
    <property type="protein sequence ID" value="MES1919763.1"/>
    <property type="molecule type" value="Genomic_DNA"/>
</dbReference>
<evidence type="ECO:0000313" key="5">
    <source>
        <dbReference type="EMBL" id="MES1919763.1"/>
    </source>
</evidence>
<evidence type="ECO:0000313" key="6">
    <source>
        <dbReference type="Proteomes" id="UP001439008"/>
    </source>
</evidence>
<dbReference type="Proteomes" id="UP001439008">
    <property type="component" value="Unassembled WGS sequence"/>
</dbReference>
<proteinExistence type="predicted"/>
<evidence type="ECO:0000259" key="4">
    <source>
        <dbReference type="Pfam" id="PF07967"/>
    </source>
</evidence>
<evidence type="ECO:0000256" key="2">
    <source>
        <dbReference type="ARBA" id="ARBA00023242"/>
    </source>
</evidence>
<evidence type="ECO:0000256" key="3">
    <source>
        <dbReference type="SAM" id="MobiDB-lite"/>
    </source>
</evidence>
<feature type="region of interest" description="Disordered" evidence="3">
    <location>
        <begin position="245"/>
        <end position="274"/>
    </location>
</feature>
<reference evidence="5 6" key="1">
    <citation type="journal article" date="2024" name="BMC Biol.">
        <title>Comparative genomics of Ascetosporea gives new insight into the evolutionary basis for animal parasitism in Rhizaria.</title>
        <authorList>
            <person name="Hiltunen Thoren M."/>
            <person name="Onut-Brannstrom I."/>
            <person name="Alfjorden A."/>
            <person name="Peckova H."/>
            <person name="Swords F."/>
            <person name="Hooper C."/>
            <person name="Holzer A.S."/>
            <person name="Bass D."/>
            <person name="Burki F."/>
        </authorList>
    </citation>
    <scope>NUCLEOTIDE SEQUENCE [LARGE SCALE GENOMIC DNA]</scope>
    <source>
        <strain evidence="5">20-A016</strain>
    </source>
</reference>
<dbReference type="InterPro" id="IPR012935">
    <property type="entry name" value="NuBaID_N"/>
</dbReference>
<comment type="subcellular location">
    <subcellularLocation>
        <location evidence="1">Nucleus</location>
    </subcellularLocation>
</comment>
<dbReference type="PANTHER" id="PTHR15835:SF6">
    <property type="entry name" value="ZINC FINGER C3HC-TYPE PROTEIN 1"/>
    <property type="match status" value="1"/>
</dbReference>
<keyword evidence="2" id="KW-0539">Nucleus</keyword>
<gene>
    <name evidence="5" type="ORF">MHBO_001536</name>
</gene>
<keyword evidence="6" id="KW-1185">Reference proteome</keyword>